<keyword evidence="10 15" id="KW-0460">Magnesium</keyword>
<accession>A0A2G6JNU8</accession>
<dbReference type="CDD" id="cd03586">
    <property type="entry name" value="PolY_Pol_IV_kappa"/>
    <property type="match status" value="1"/>
</dbReference>
<keyword evidence="8 15" id="KW-0479">Metal-binding</keyword>
<evidence type="ECO:0000256" key="2">
    <source>
        <dbReference type="ARBA" id="ARBA00010945"/>
    </source>
</evidence>
<keyword evidence="12 15" id="KW-0238">DNA-binding</keyword>
<dbReference type="InterPro" id="IPR017961">
    <property type="entry name" value="DNA_pol_Y-fam_little_finger"/>
</dbReference>
<feature type="binding site" evidence="15">
    <location>
        <position position="104"/>
    </location>
    <ligand>
        <name>Mg(2+)</name>
        <dbReference type="ChEBI" id="CHEBI:18420"/>
    </ligand>
</feature>
<dbReference type="Gene3D" id="1.10.150.20">
    <property type="entry name" value="5' to 3' exonuclease, C-terminal subdomain"/>
    <property type="match status" value="1"/>
</dbReference>
<dbReference type="AlphaFoldDB" id="A0A2G6JNU8"/>
<keyword evidence="6 15" id="KW-0548">Nucleotidyltransferase</keyword>
<dbReference type="GO" id="GO:0009432">
    <property type="term" value="P:SOS response"/>
    <property type="evidence" value="ECO:0007669"/>
    <property type="project" value="TreeGrafter"/>
</dbReference>
<dbReference type="EMBL" id="PDSH01000013">
    <property type="protein sequence ID" value="PIE25107.1"/>
    <property type="molecule type" value="Genomic_DNA"/>
</dbReference>
<dbReference type="Gene3D" id="3.40.1170.60">
    <property type="match status" value="1"/>
</dbReference>
<dbReference type="HAMAP" id="MF_01113">
    <property type="entry name" value="DNApol_IV"/>
    <property type="match status" value="1"/>
</dbReference>
<sequence>MQRKIIHCDCDCFFAAVEMRDNPSLISVPFAVGGSADRRGVISTCNYVARKYGVRSAMATAHALKLCPHLKVLSGNMQKYKAASAQVMAIFRDYADLIEPLSLDEAFLDVTDATKCSGSATLIAEDIRKRVSAEVGITVSAGVAPNKFLAKIASDWNKPNGIRVITPNEVESFVLQLTVDKISGVGAKTAEKLNRMGIYTCKDLRTYSYVGLLEQFGKFGQRLHELSLGIDERPVRSRRVRKSVSVEHTFADDLPDLHSCLVQLPALLGALEQRFEKYAGKRQVGGAVVKVKFCDFMQTTAEHTLRVADESHFRQLLIDAYHRGSKPVRLIGVGYKLKSYTTVSPQQLSLLS</sequence>
<evidence type="ECO:0000256" key="9">
    <source>
        <dbReference type="ARBA" id="ARBA00022763"/>
    </source>
</evidence>
<dbReference type="Pfam" id="PF21999">
    <property type="entry name" value="IMS_HHH_1"/>
    <property type="match status" value="1"/>
</dbReference>
<dbReference type="InterPro" id="IPR053848">
    <property type="entry name" value="IMS_HHH_1"/>
</dbReference>
<dbReference type="InterPro" id="IPR043502">
    <property type="entry name" value="DNA/RNA_pol_sf"/>
</dbReference>
<evidence type="ECO:0000256" key="11">
    <source>
        <dbReference type="ARBA" id="ARBA00022932"/>
    </source>
</evidence>
<dbReference type="NCBIfam" id="NF002677">
    <property type="entry name" value="PRK02406.1"/>
    <property type="match status" value="1"/>
</dbReference>
<dbReference type="GO" id="GO:0006281">
    <property type="term" value="P:DNA repair"/>
    <property type="evidence" value="ECO:0007669"/>
    <property type="project" value="UniProtKB-UniRule"/>
</dbReference>
<evidence type="ECO:0000256" key="8">
    <source>
        <dbReference type="ARBA" id="ARBA00022723"/>
    </source>
</evidence>
<dbReference type="GO" id="GO:0000287">
    <property type="term" value="F:magnesium ion binding"/>
    <property type="evidence" value="ECO:0007669"/>
    <property type="project" value="UniProtKB-UniRule"/>
</dbReference>
<comment type="catalytic activity">
    <reaction evidence="14 15">
        <text>DNA(n) + a 2'-deoxyribonucleoside 5'-triphosphate = DNA(n+1) + diphosphate</text>
        <dbReference type="Rhea" id="RHEA:22508"/>
        <dbReference type="Rhea" id="RHEA-COMP:17339"/>
        <dbReference type="Rhea" id="RHEA-COMP:17340"/>
        <dbReference type="ChEBI" id="CHEBI:33019"/>
        <dbReference type="ChEBI" id="CHEBI:61560"/>
        <dbReference type="ChEBI" id="CHEBI:173112"/>
        <dbReference type="EC" id="2.7.7.7"/>
    </reaction>
</comment>
<evidence type="ECO:0000313" key="18">
    <source>
        <dbReference type="Proteomes" id="UP000243469"/>
    </source>
</evidence>
<dbReference type="EC" id="2.7.7.7" evidence="15"/>
<comment type="subunit">
    <text evidence="15">Monomer.</text>
</comment>
<evidence type="ECO:0000256" key="3">
    <source>
        <dbReference type="ARBA" id="ARBA00022457"/>
    </source>
</evidence>
<keyword evidence="9 15" id="KW-0227">DNA damage</keyword>
<dbReference type="Pfam" id="PF00817">
    <property type="entry name" value="IMS"/>
    <property type="match status" value="1"/>
</dbReference>
<keyword evidence="3 15" id="KW-0515">Mutator protein</keyword>
<evidence type="ECO:0000256" key="4">
    <source>
        <dbReference type="ARBA" id="ARBA00022490"/>
    </source>
</evidence>
<comment type="cofactor">
    <cofactor evidence="15">
        <name>Mg(2+)</name>
        <dbReference type="ChEBI" id="CHEBI:18420"/>
    </cofactor>
    <text evidence="15">Binds 2 magnesium ions per subunit.</text>
</comment>
<feature type="binding site" evidence="15">
    <location>
        <position position="9"/>
    </location>
    <ligand>
        <name>Mg(2+)</name>
        <dbReference type="ChEBI" id="CHEBI:18420"/>
    </ligand>
</feature>
<feature type="active site" evidence="15">
    <location>
        <position position="105"/>
    </location>
</feature>
<reference evidence="17 18" key="1">
    <citation type="submission" date="2017-10" db="EMBL/GenBank/DDBJ databases">
        <title>Novel microbial diversity and functional potential in the marine mammal oral microbiome.</title>
        <authorList>
            <person name="Dudek N.K."/>
            <person name="Sun C.L."/>
            <person name="Burstein D."/>
            <person name="Kantor R.S."/>
            <person name="Aliaga Goltsman D.S."/>
            <person name="Bik E.M."/>
            <person name="Thomas B.C."/>
            <person name="Banfield J.F."/>
            <person name="Relman D.A."/>
        </authorList>
    </citation>
    <scope>NUCLEOTIDE SEQUENCE [LARGE SCALE GENOMIC DNA]</scope>
    <source>
        <strain evidence="17">DOLJORAL78_47_21</strain>
    </source>
</reference>
<proteinExistence type="inferred from homology"/>
<organism evidence="17 18">
    <name type="scientific">Neptuniibacter caesariensis</name>
    <dbReference type="NCBI Taxonomy" id="207954"/>
    <lineage>
        <taxon>Bacteria</taxon>
        <taxon>Pseudomonadati</taxon>
        <taxon>Pseudomonadota</taxon>
        <taxon>Gammaproteobacteria</taxon>
        <taxon>Oceanospirillales</taxon>
        <taxon>Oceanospirillaceae</taxon>
        <taxon>Neptuniibacter</taxon>
    </lineage>
</organism>
<comment type="similarity">
    <text evidence="2 15">Belongs to the DNA polymerase type-Y family.</text>
</comment>
<evidence type="ECO:0000256" key="1">
    <source>
        <dbReference type="ARBA" id="ARBA00004496"/>
    </source>
</evidence>
<evidence type="ECO:0000256" key="6">
    <source>
        <dbReference type="ARBA" id="ARBA00022695"/>
    </source>
</evidence>
<feature type="site" description="Substrate discrimination" evidence="15">
    <location>
        <position position="14"/>
    </location>
</feature>
<comment type="caution">
    <text evidence="17">The sequence shown here is derived from an EMBL/GenBank/DDBJ whole genome shotgun (WGS) entry which is preliminary data.</text>
</comment>
<dbReference type="InterPro" id="IPR036775">
    <property type="entry name" value="DNA_pol_Y-fam_lit_finger_sf"/>
</dbReference>
<dbReference type="Proteomes" id="UP000243469">
    <property type="component" value="Unassembled WGS sequence"/>
</dbReference>
<comment type="function">
    <text evidence="15">Poorly processive, error-prone DNA polymerase involved in untargeted mutagenesis. Copies undamaged DNA at stalled replication forks, which arise in vivo from mismatched or misaligned primer ends. These misaligned primers can be extended by PolIV. Exhibits no 3'-5' exonuclease (proofreading) activity. May be involved in translesional synthesis, in conjunction with the beta clamp from PolIII.</text>
</comment>
<dbReference type="GO" id="GO:0005829">
    <property type="term" value="C:cytosol"/>
    <property type="evidence" value="ECO:0007669"/>
    <property type="project" value="TreeGrafter"/>
</dbReference>
<evidence type="ECO:0000256" key="15">
    <source>
        <dbReference type="HAMAP-Rule" id="MF_01113"/>
    </source>
</evidence>
<dbReference type="GO" id="GO:0006261">
    <property type="term" value="P:DNA-templated DNA replication"/>
    <property type="evidence" value="ECO:0007669"/>
    <property type="project" value="UniProtKB-UniRule"/>
</dbReference>
<dbReference type="InterPro" id="IPR001126">
    <property type="entry name" value="UmuC"/>
</dbReference>
<dbReference type="Gene3D" id="3.30.1490.100">
    <property type="entry name" value="DNA polymerase, Y-family, little finger domain"/>
    <property type="match status" value="1"/>
</dbReference>
<keyword evidence="7 15" id="KW-0235">DNA replication</keyword>
<evidence type="ECO:0000256" key="5">
    <source>
        <dbReference type="ARBA" id="ARBA00022679"/>
    </source>
</evidence>
<keyword evidence="5 15" id="KW-0808">Transferase</keyword>
<dbReference type="InterPro" id="IPR050116">
    <property type="entry name" value="DNA_polymerase-Y"/>
</dbReference>
<evidence type="ECO:0000313" key="17">
    <source>
        <dbReference type="EMBL" id="PIE25107.1"/>
    </source>
</evidence>
<comment type="subcellular location">
    <subcellularLocation>
        <location evidence="1 15">Cytoplasm</location>
    </subcellularLocation>
</comment>
<dbReference type="InterPro" id="IPR022880">
    <property type="entry name" value="DNApol_IV"/>
</dbReference>
<evidence type="ECO:0000259" key="16">
    <source>
        <dbReference type="PROSITE" id="PS50173"/>
    </source>
</evidence>
<evidence type="ECO:0000256" key="7">
    <source>
        <dbReference type="ARBA" id="ARBA00022705"/>
    </source>
</evidence>
<dbReference type="GO" id="GO:0003887">
    <property type="term" value="F:DNA-directed DNA polymerase activity"/>
    <property type="evidence" value="ECO:0007669"/>
    <property type="project" value="UniProtKB-UniRule"/>
</dbReference>
<name>A0A2G6JNU8_NEPCE</name>
<dbReference type="PANTHER" id="PTHR11076:SF33">
    <property type="entry name" value="DNA POLYMERASE KAPPA"/>
    <property type="match status" value="1"/>
</dbReference>
<evidence type="ECO:0000256" key="10">
    <source>
        <dbReference type="ARBA" id="ARBA00022842"/>
    </source>
</evidence>
<dbReference type="FunFam" id="3.40.1170.60:FF:000001">
    <property type="entry name" value="DNA polymerase IV"/>
    <property type="match status" value="1"/>
</dbReference>
<keyword evidence="13 15" id="KW-0234">DNA repair</keyword>
<evidence type="ECO:0000256" key="14">
    <source>
        <dbReference type="ARBA" id="ARBA00049244"/>
    </source>
</evidence>
<protein>
    <recommendedName>
        <fullName evidence="15">DNA polymerase IV</fullName>
        <shortName evidence="15">Pol IV</shortName>
        <ecNumber evidence="15">2.7.7.7</ecNumber>
    </recommendedName>
</protein>
<dbReference type="Gene3D" id="3.30.70.270">
    <property type="match status" value="1"/>
</dbReference>
<evidence type="ECO:0000256" key="12">
    <source>
        <dbReference type="ARBA" id="ARBA00023125"/>
    </source>
</evidence>
<dbReference type="InterPro" id="IPR043128">
    <property type="entry name" value="Rev_trsase/Diguanyl_cyclase"/>
</dbReference>
<dbReference type="SUPFAM" id="SSF100879">
    <property type="entry name" value="Lesion bypass DNA polymerase (Y-family), little finger domain"/>
    <property type="match status" value="1"/>
</dbReference>
<keyword evidence="4 15" id="KW-0963">Cytoplasm</keyword>
<feature type="domain" description="UmuC" evidence="16">
    <location>
        <begin position="5"/>
        <end position="186"/>
    </location>
</feature>
<dbReference type="GO" id="GO:0042276">
    <property type="term" value="P:error-prone translesion synthesis"/>
    <property type="evidence" value="ECO:0007669"/>
    <property type="project" value="TreeGrafter"/>
</dbReference>
<evidence type="ECO:0000256" key="13">
    <source>
        <dbReference type="ARBA" id="ARBA00023204"/>
    </source>
</evidence>
<dbReference type="PROSITE" id="PS50173">
    <property type="entry name" value="UMUC"/>
    <property type="match status" value="1"/>
</dbReference>
<gene>
    <name evidence="15" type="primary">dinB</name>
    <name evidence="17" type="ORF">CSA60_02035</name>
</gene>
<dbReference type="Pfam" id="PF11799">
    <property type="entry name" value="IMS_C"/>
    <property type="match status" value="1"/>
</dbReference>
<dbReference type="STRING" id="207954.MED92_14483"/>
<keyword evidence="11 15" id="KW-0239">DNA-directed DNA polymerase</keyword>
<dbReference type="GO" id="GO:0003684">
    <property type="term" value="F:damaged DNA binding"/>
    <property type="evidence" value="ECO:0007669"/>
    <property type="project" value="InterPro"/>
</dbReference>
<dbReference type="SUPFAM" id="SSF56672">
    <property type="entry name" value="DNA/RNA polymerases"/>
    <property type="match status" value="1"/>
</dbReference>
<dbReference type="PANTHER" id="PTHR11076">
    <property type="entry name" value="DNA REPAIR POLYMERASE UMUC / TRANSFERASE FAMILY MEMBER"/>
    <property type="match status" value="1"/>
</dbReference>